<protein>
    <submittedName>
        <fullName evidence="2">Uncharacterized protein</fullName>
    </submittedName>
</protein>
<dbReference type="Proteomes" id="UP001152024">
    <property type="component" value="Unassembled WGS sequence"/>
</dbReference>
<evidence type="ECO:0000313" key="3">
    <source>
        <dbReference type="Proteomes" id="UP001152024"/>
    </source>
</evidence>
<dbReference type="EMBL" id="JAOQBH010000006">
    <property type="protein sequence ID" value="KAJ4135008.1"/>
    <property type="molecule type" value="Genomic_DNA"/>
</dbReference>
<keyword evidence="3" id="KW-1185">Reference proteome</keyword>
<comment type="caution">
    <text evidence="2">The sequence shown here is derived from an EMBL/GenBank/DDBJ whole genome shotgun (WGS) entry which is preliminary data.</text>
</comment>
<name>A0ABQ8RGW8_FUSEQ</name>
<organism evidence="2 3">
    <name type="scientific">Fusarium equiseti</name>
    <name type="common">Fusarium scirpi</name>
    <dbReference type="NCBI Taxonomy" id="61235"/>
    <lineage>
        <taxon>Eukaryota</taxon>
        <taxon>Fungi</taxon>
        <taxon>Dikarya</taxon>
        <taxon>Ascomycota</taxon>
        <taxon>Pezizomycotina</taxon>
        <taxon>Sordariomycetes</taxon>
        <taxon>Hypocreomycetidae</taxon>
        <taxon>Hypocreales</taxon>
        <taxon>Nectriaceae</taxon>
        <taxon>Fusarium</taxon>
        <taxon>Fusarium incarnatum-equiseti species complex</taxon>
    </lineage>
</organism>
<sequence length="204" mass="24074">MAPACCIISVESEPKPPNCEAILTKGTETISSNSVNVRFSHTTYSFLYERVEKNELTFDNRQDTEGWKKLIPFCEVSGSPEKLKAFDEIKPEKFKELLSISEEDWDTAWNSSTYTKLIPPYPSASNCFDALSKELWKENKAAEKKAIKEEKERKKTEKKEESKRKKTEKKEERERKKAKKREEKDRNKVEKRERKDREKRDKEK</sequence>
<gene>
    <name evidence="2" type="ORF">NW768_004618</name>
</gene>
<accession>A0ABQ8RGW8</accession>
<evidence type="ECO:0000313" key="2">
    <source>
        <dbReference type="EMBL" id="KAJ4135008.1"/>
    </source>
</evidence>
<feature type="region of interest" description="Disordered" evidence="1">
    <location>
        <begin position="145"/>
        <end position="204"/>
    </location>
</feature>
<proteinExistence type="predicted"/>
<reference evidence="2" key="1">
    <citation type="submission" date="2022-09" db="EMBL/GenBank/DDBJ databases">
        <title>Fusarium specimens isolated from Avocado Roots.</title>
        <authorList>
            <person name="Stajich J."/>
            <person name="Roper C."/>
            <person name="Heimlech-Rivalta G."/>
        </authorList>
    </citation>
    <scope>NUCLEOTIDE SEQUENCE</scope>
    <source>
        <strain evidence="2">CF00095</strain>
    </source>
</reference>
<evidence type="ECO:0000256" key="1">
    <source>
        <dbReference type="SAM" id="MobiDB-lite"/>
    </source>
</evidence>